<comment type="caution">
    <text evidence="1">The sequence shown here is derived from an EMBL/GenBank/DDBJ whole genome shotgun (WGS) entry which is preliminary data.</text>
</comment>
<dbReference type="AlphaFoldDB" id="A0A066XV51"/>
<sequence>MQDLQFLNGTAICTLVRRLESKTVGIVDPLVFRASRTSELRHRLRNTFLKPTVLMVFHYTRSNWVLYKLTEQNHLFEYDSLGSDPSHWATQEVKRFLRWVYDDEDLPFTTTQASASAGQAPSTYPEIAGC</sequence>
<dbReference type="STRING" id="1173701.A0A066XV51"/>
<dbReference type="HOGENOM" id="CLU_1938038_0_0_1"/>
<protein>
    <submittedName>
        <fullName evidence="1">Uncharacterized protein</fullName>
    </submittedName>
</protein>
<evidence type="ECO:0000313" key="1">
    <source>
        <dbReference type="EMBL" id="KDN71584.1"/>
    </source>
</evidence>
<name>A0A066XV51_COLSU</name>
<reference evidence="2" key="1">
    <citation type="journal article" date="2014" name="Genome Announc.">
        <title>Draft genome sequence of Colletotrichum sublineola, a destructive pathogen of cultivated sorghum.</title>
        <authorList>
            <person name="Baroncelli R."/>
            <person name="Sanz-Martin J.M."/>
            <person name="Rech G.E."/>
            <person name="Sukno S.A."/>
            <person name="Thon M.R."/>
        </authorList>
    </citation>
    <scope>NUCLEOTIDE SEQUENCE [LARGE SCALE GENOMIC DNA]</scope>
    <source>
        <strain evidence="2">TX430BB</strain>
    </source>
</reference>
<dbReference type="EMBL" id="JMSE01000157">
    <property type="protein sequence ID" value="KDN71584.1"/>
    <property type="molecule type" value="Genomic_DNA"/>
</dbReference>
<evidence type="ECO:0000313" key="2">
    <source>
        <dbReference type="Proteomes" id="UP000027238"/>
    </source>
</evidence>
<dbReference type="Proteomes" id="UP000027238">
    <property type="component" value="Unassembled WGS sequence"/>
</dbReference>
<gene>
    <name evidence="1" type="ORF">CSUB01_12013</name>
</gene>
<accession>A0A066XV51</accession>
<keyword evidence="2" id="KW-1185">Reference proteome</keyword>
<organism evidence="1 2">
    <name type="scientific">Colletotrichum sublineola</name>
    <name type="common">Sorghum anthracnose fungus</name>
    <dbReference type="NCBI Taxonomy" id="1173701"/>
    <lineage>
        <taxon>Eukaryota</taxon>
        <taxon>Fungi</taxon>
        <taxon>Dikarya</taxon>
        <taxon>Ascomycota</taxon>
        <taxon>Pezizomycotina</taxon>
        <taxon>Sordariomycetes</taxon>
        <taxon>Hypocreomycetidae</taxon>
        <taxon>Glomerellales</taxon>
        <taxon>Glomerellaceae</taxon>
        <taxon>Colletotrichum</taxon>
        <taxon>Colletotrichum graminicola species complex</taxon>
    </lineage>
</organism>
<proteinExistence type="predicted"/>